<organism evidence="3 4">
    <name type="scientific">Mycena maculata</name>
    <dbReference type="NCBI Taxonomy" id="230809"/>
    <lineage>
        <taxon>Eukaryota</taxon>
        <taxon>Fungi</taxon>
        <taxon>Dikarya</taxon>
        <taxon>Basidiomycota</taxon>
        <taxon>Agaricomycotina</taxon>
        <taxon>Agaricomycetes</taxon>
        <taxon>Agaricomycetidae</taxon>
        <taxon>Agaricales</taxon>
        <taxon>Marasmiineae</taxon>
        <taxon>Mycenaceae</taxon>
        <taxon>Mycena</taxon>
    </lineage>
</organism>
<name>A0AAD7NA34_9AGAR</name>
<evidence type="ECO:0000313" key="4">
    <source>
        <dbReference type="Proteomes" id="UP001215280"/>
    </source>
</evidence>
<keyword evidence="2" id="KW-0732">Signal</keyword>
<dbReference type="PANTHER" id="PTHR34618:SF1">
    <property type="entry name" value="SECRETED PROTEIN"/>
    <property type="match status" value="1"/>
</dbReference>
<sequence length="222" mass="22103">MYSSILTSAAFALALVLQANAHAMPSPALGVSGLSTRSDVQRPSTSAPCGSVNIASTLDTSTAVPADSDGSVTFNFTNFNSGADGSRSVSVEVDPTGTGKKFVTAEVTTNGDAAPTNVGSQPITLSLPAGTKCSGGKEANLCLLSVKSTSGFGGCAVVSQLNTSGSESSVAAPAAQSTTSATSAAASASTKSCNKRRALGTRAPRALRRSLHENPVFAGTMH</sequence>
<evidence type="ECO:0000256" key="1">
    <source>
        <dbReference type="SAM" id="MobiDB-lite"/>
    </source>
</evidence>
<reference evidence="3" key="1">
    <citation type="submission" date="2023-03" db="EMBL/GenBank/DDBJ databases">
        <title>Massive genome expansion in bonnet fungi (Mycena s.s.) driven by repeated elements and novel gene families across ecological guilds.</title>
        <authorList>
            <consortium name="Lawrence Berkeley National Laboratory"/>
            <person name="Harder C.B."/>
            <person name="Miyauchi S."/>
            <person name="Viragh M."/>
            <person name="Kuo A."/>
            <person name="Thoen E."/>
            <person name="Andreopoulos B."/>
            <person name="Lu D."/>
            <person name="Skrede I."/>
            <person name="Drula E."/>
            <person name="Henrissat B."/>
            <person name="Morin E."/>
            <person name="Kohler A."/>
            <person name="Barry K."/>
            <person name="LaButti K."/>
            <person name="Morin E."/>
            <person name="Salamov A."/>
            <person name="Lipzen A."/>
            <person name="Mereny Z."/>
            <person name="Hegedus B."/>
            <person name="Baldrian P."/>
            <person name="Stursova M."/>
            <person name="Weitz H."/>
            <person name="Taylor A."/>
            <person name="Grigoriev I.V."/>
            <person name="Nagy L.G."/>
            <person name="Martin F."/>
            <person name="Kauserud H."/>
        </authorList>
    </citation>
    <scope>NUCLEOTIDE SEQUENCE</scope>
    <source>
        <strain evidence="3">CBHHK188m</strain>
    </source>
</reference>
<feature type="chain" id="PRO_5042262931" description="Gas1-like protein" evidence="2">
    <location>
        <begin position="22"/>
        <end position="222"/>
    </location>
</feature>
<feature type="compositionally biased region" description="Basic residues" evidence="1">
    <location>
        <begin position="193"/>
        <end position="209"/>
    </location>
</feature>
<feature type="region of interest" description="Disordered" evidence="1">
    <location>
        <begin position="186"/>
        <end position="222"/>
    </location>
</feature>
<dbReference type="PANTHER" id="PTHR34618">
    <property type="entry name" value="SURFACE PROTEIN MAS1, PUTATIVE-RELATED"/>
    <property type="match status" value="1"/>
</dbReference>
<proteinExistence type="predicted"/>
<evidence type="ECO:0000256" key="2">
    <source>
        <dbReference type="SAM" id="SignalP"/>
    </source>
</evidence>
<evidence type="ECO:0008006" key="5">
    <source>
        <dbReference type="Google" id="ProtNLM"/>
    </source>
</evidence>
<protein>
    <recommendedName>
        <fullName evidence="5">Gas1-like protein</fullName>
    </recommendedName>
</protein>
<keyword evidence="4" id="KW-1185">Reference proteome</keyword>
<feature type="signal peptide" evidence="2">
    <location>
        <begin position="1"/>
        <end position="21"/>
    </location>
</feature>
<dbReference type="AlphaFoldDB" id="A0AAD7NA34"/>
<comment type="caution">
    <text evidence="3">The sequence shown here is derived from an EMBL/GenBank/DDBJ whole genome shotgun (WGS) entry which is preliminary data.</text>
</comment>
<dbReference type="Pfam" id="PF11327">
    <property type="entry name" value="Egh16-like"/>
    <property type="match status" value="1"/>
</dbReference>
<dbReference type="InterPro" id="IPR021476">
    <property type="entry name" value="Egh16-like"/>
</dbReference>
<gene>
    <name evidence="3" type="ORF">DFH07DRAFT_941360</name>
</gene>
<accession>A0AAD7NA34</accession>
<dbReference type="EMBL" id="JARJLG010000072">
    <property type="protein sequence ID" value="KAJ7753126.1"/>
    <property type="molecule type" value="Genomic_DNA"/>
</dbReference>
<evidence type="ECO:0000313" key="3">
    <source>
        <dbReference type="EMBL" id="KAJ7753126.1"/>
    </source>
</evidence>
<dbReference type="Proteomes" id="UP001215280">
    <property type="component" value="Unassembled WGS sequence"/>
</dbReference>